<proteinExistence type="predicted"/>
<evidence type="ECO:0000313" key="1">
    <source>
        <dbReference type="EMBL" id="GAI82081.1"/>
    </source>
</evidence>
<feature type="non-terminal residue" evidence="1">
    <location>
        <position position="39"/>
    </location>
</feature>
<reference evidence="1" key="1">
    <citation type="journal article" date="2014" name="Front. Microbiol.">
        <title>High frequency of phylogenetically diverse reductive dehalogenase-homologous genes in deep subseafloor sedimentary metagenomes.</title>
        <authorList>
            <person name="Kawai M."/>
            <person name="Futagami T."/>
            <person name="Toyoda A."/>
            <person name="Takaki Y."/>
            <person name="Nishi S."/>
            <person name="Hori S."/>
            <person name="Arai W."/>
            <person name="Tsubouchi T."/>
            <person name="Morono Y."/>
            <person name="Uchiyama I."/>
            <person name="Ito T."/>
            <person name="Fujiyama A."/>
            <person name="Inagaki F."/>
            <person name="Takami H."/>
        </authorList>
    </citation>
    <scope>NUCLEOTIDE SEQUENCE</scope>
    <source>
        <strain evidence="1">Expedition CK06-06</strain>
    </source>
</reference>
<protein>
    <submittedName>
        <fullName evidence="1">Uncharacterized protein</fullName>
    </submittedName>
</protein>
<gene>
    <name evidence="1" type="ORF">S12H4_23175</name>
</gene>
<dbReference type="EMBL" id="BARW01012247">
    <property type="protein sequence ID" value="GAI82081.1"/>
    <property type="molecule type" value="Genomic_DNA"/>
</dbReference>
<accession>X1SSH9</accession>
<sequence>MPAGAVDGTDWYVATTGSDDFGDGSATWVDVDGGGVWSA</sequence>
<dbReference type="AlphaFoldDB" id="X1SSH9"/>
<comment type="caution">
    <text evidence="1">The sequence shown here is derived from an EMBL/GenBank/DDBJ whole genome shotgun (WGS) entry which is preliminary data.</text>
</comment>
<organism evidence="1">
    <name type="scientific">marine sediment metagenome</name>
    <dbReference type="NCBI Taxonomy" id="412755"/>
    <lineage>
        <taxon>unclassified sequences</taxon>
        <taxon>metagenomes</taxon>
        <taxon>ecological metagenomes</taxon>
    </lineage>
</organism>
<name>X1SSH9_9ZZZZ</name>